<evidence type="ECO:0008006" key="4">
    <source>
        <dbReference type="Google" id="ProtNLM"/>
    </source>
</evidence>
<dbReference type="OrthoDB" id="9796702at2"/>
<evidence type="ECO:0000313" key="3">
    <source>
        <dbReference type="Proteomes" id="UP000176050"/>
    </source>
</evidence>
<reference evidence="2 3" key="1">
    <citation type="submission" date="2016-10" db="EMBL/GenBank/DDBJ databases">
        <title>Lutibacter sp. LPB0138, isolated from marine gastropod.</title>
        <authorList>
            <person name="Kim E."/>
            <person name="Yi H."/>
        </authorList>
    </citation>
    <scope>NUCLEOTIDE SEQUENCE [LARGE SCALE GENOMIC DNA]</scope>
    <source>
        <strain evidence="2 3">LPB0138</strain>
    </source>
</reference>
<dbReference type="EMBL" id="CP017478">
    <property type="protein sequence ID" value="AOW21162.1"/>
    <property type="molecule type" value="Genomic_DNA"/>
</dbReference>
<feature type="transmembrane region" description="Helical" evidence="1">
    <location>
        <begin position="7"/>
        <end position="25"/>
    </location>
</feature>
<dbReference type="RefSeq" id="WP_070237326.1">
    <property type="nucleotide sequence ID" value="NZ_CP017478.1"/>
</dbReference>
<name>A0A1D8P9B5_9FLAO</name>
<gene>
    <name evidence="2" type="ORF">LPB138_10945</name>
</gene>
<evidence type="ECO:0000256" key="1">
    <source>
        <dbReference type="SAM" id="Phobius"/>
    </source>
</evidence>
<dbReference type="KEGG" id="lul:LPB138_10945"/>
<dbReference type="Proteomes" id="UP000176050">
    <property type="component" value="Chromosome"/>
</dbReference>
<keyword evidence="3" id="KW-1185">Reference proteome</keyword>
<accession>A0A1D8P9B5</accession>
<keyword evidence="1" id="KW-0812">Transmembrane</keyword>
<sequence length="479" mass="55903">MKKIYTFILKVVILFFLIITCLFLLENTFIRKDVNFGTLSWSNFYPIKKNSLDIMFFGNSHIYNGISGKVIDANLNTKSYTISSGGQTIYQTYFNIKEALEFQNPKLIVVETYSFQEKNITLENLRKTESESTNKSKLSSIIKKRFSLNKFIEANTLYDKDKVGIFFSVVRNHSEWKNINDSNSKGQNEINYNGNFFHKKILTIDKLQSYSSGSVNPLSKNFEITFDEKVYLNKIIDLCRKKNVGILFLTIPILPEYLSTFEEEYKTHKENLVGFLKKKEVKLLDLNLKHDKFDYTNFANDNVGRNQHLNYKGAIKSSLNFVEYIKVNFPEVLNPKSKDSNFVEHLIYNNKFNYNPDNLFKVYVGKTTILNNKNGIDKTLEINGWMIVKGEQSTLTEKYVCLVNNKYKYINLDNQITKNLPRKEVSKRFNKENLYDLCGFKVKINTKLLDKGEYKLVLISKDQNDVFRSKTINKSIIIE</sequence>
<protein>
    <recommendedName>
        <fullName evidence="4">SGNH/GDSL hydrolase family protein</fullName>
    </recommendedName>
</protein>
<proteinExistence type="predicted"/>
<keyword evidence="1" id="KW-1133">Transmembrane helix</keyword>
<dbReference type="STRING" id="1850246.LPB138_10945"/>
<keyword evidence="1" id="KW-0472">Membrane</keyword>
<organism evidence="2 3">
    <name type="scientific">Urechidicola croceus</name>
    <dbReference type="NCBI Taxonomy" id="1850246"/>
    <lineage>
        <taxon>Bacteria</taxon>
        <taxon>Pseudomonadati</taxon>
        <taxon>Bacteroidota</taxon>
        <taxon>Flavobacteriia</taxon>
        <taxon>Flavobacteriales</taxon>
        <taxon>Flavobacteriaceae</taxon>
        <taxon>Urechidicola</taxon>
    </lineage>
</organism>
<evidence type="ECO:0000313" key="2">
    <source>
        <dbReference type="EMBL" id="AOW21162.1"/>
    </source>
</evidence>
<dbReference type="AlphaFoldDB" id="A0A1D8P9B5"/>